<evidence type="ECO:0000256" key="11">
    <source>
        <dbReference type="ARBA" id="ARBA00047045"/>
    </source>
</evidence>
<sequence>MSSQIRQNYSTKMEATINHLVNMHLGPPIPTSLWASFEHDNVALEYVGHFFFFFELAKEKHKSAESLENKPSQDEWGKTQDAMEVALLIEKNLNQAFLDRCGLGSASADPHLCDFLENHFLGEEVKLIKKLGDHLTNLCRLAGPHAGLGEYLFKWFTLKHD</sequence>
<dbReference type="FunFam" id="1.20.1260.10:FF:000009">
    <property type="entry name" value="Ferritin light chain"/>
    <property type="match status" value="1"/>
</dbReference>
<keyword evidence="3 13" id="KW-0409">Iron storage</keyword>
<name>A0A8C2QSN5_CAPHI</name>
<keyword evidence="4" id="KW-0963">Cytoplasm</keyword>
<proteinExistence type="inferred from homology"/>
<dbReference type="AlphaFoldDB" id="A0A8C2QSN5"/>
<evidence type="ECO:0000256" key="5">
    <source>
        <dbReference type="ARBA" id="ARBA00022723"/>
    </source>
</evidence>
<dbReference type="InterPro" id="IPR012347">
    <property type="entry name" value="Ferritin-like"/>
</dbReference>
<dbReference type="InterPro" id="IPR001519">
    <property type="entry name" value="Ferritin"/>
</dbReference>
<dbReference type="PANTHER" id="PTHR11431">
    <property type="entry name" value="FERRITIN"/>
    <property type="match status" value="1"/>
</dbReference>
<dbReference type="GO" id="GO:0008199">
    <property type="term" value="F:ferric iron binding"/>
    <property type="evidence" value="ECO:0007669"/>
    <property type="project" value="InterPro"/>
</dbReference>
<dbReference type="SUPFAM" id="SSF47240">
    <property type="entry name" value="Ferritin-like"/>
    <property type="match status" value="1"/>
</dbReference>
<dbReference type="GO" id="GO:0044754">
    <property type="term" value="C:autolysosome"/>
    <property type="evidence" value="ECO:0007669"/>
    <property type="project" value="UniProtKB-SubCell"/>
</dbReference>
<keyword evidence="5 12" id="KW-0479">Metal-binding</keyword>
<comment type="similarity">
    <text evidence="2 13">Belongs to the ferritin family.</text>
</comment>
<evidence type="ECO:0000256" key="7">
    <source>
        <dbReference type="ARBA" id="ARBA00023228"/>
    </source>
</evidence>
<feature type="domain" description="Ferritin-like diiron" evidence="14">
    <location>
        <begin position="7"/>
        <end position="142"/>
    </location>
</feature>
<reference evidence="15" key="1">
    <citation type="submission" date="2019-03" db="EMBL/GenBank/DDBJ databases">
        <title>Genome sequencing and reference-guided assembly of Black Bengal Goat (Capra hircus).</title>
        <authorList>
            <person name="Siddiki A.Z."/>
            <person name="Baten A."/>
            <person name="Billah M."/>
            <person name="Alam M.A.U."/>
            <person name="Shawrob K.S.M."/>
            <person name="Saha S."/>
            <person name="Chowdhury M."/>
            <person name="Rahman A.H."/>
            <person name="Stear M."/>
            <person name="Miah G."/>
            <person name="Das G.B."/>
            <person name="Hossain M.M."/>
            <person name="Kumkum M."/>
            <person name="Islam M.S."/>
            <person name="Mollah A.M."/>
            <person name="Ahsan A."/>
            <person name="Tusar F."/>
            <person name="Khan M.K.I."/>
        </authorList>
    </citation>
    <scope>NUCLEOTIDE SEQUENCE [LARGE SCALE GENOMIC DNA]</scope>
</reference>
<dbReference type="Gene3D" id="1.20.1260.10">
    <property type="match status" value="2"/>
</dbReference>
<protein>
    <recommendedName>
        <fullName evidence="13">Ferritin</fullName>
    </recommendedName>
</protein>
<dbReference type="GO" id="GO:0008198">
    <property type="term" value="F:ferrous iron binding"/>
    <property type="evidence" value="ECO:0007669"/>
    <property type="project" value="TreeGrafter"/>
</dbReference>
<organism evidence="15">
    <name type="scientific">Capra hircus</name>
    <name type="common">Goat</name>
    <dbReference type="NCBI Taxonomy" id="9925"/>
    <lineage>
        <taxon>Eukaryota</taxon>
        <taxon>Metazoa</taxon>
        <taxon>Chordata</taxon>
        <taxon>Craniata</taxon>
        <taxon>Vertebrata</taxon>
        <taxon>Euteleostomi</taxon>
        <taxon>Mammalia</taxon>
        <taxon>Eutheria</taxon>
        <taxon>Laurasiatheria</taxon>
        <taxon>Artiodactyla</taxon>
        <taxon>Ruminantia</taxon>
        <taxon>Pecora</taxon>
        <taxon>Bovidae</taxon>
        <taxon>Caprinae</taxon>
        <taxon>Capra</taxon>
    </lineage>
</organism>
<evidence type="ECO:0000256" key="6">
    <source>
        <dbReference type="ARBA" id="ARBA00023004"/>
    </source>
</evidence>
<comment type="function">
    <text evidence="10">Stores iron in a soluble, non-toxic, readily available form. Important for iron homeostasis. Iron is taken up in the ferrous form and deposited as ferric hydroxides after oxidation. Also plays a role in delivery of iron to cells. Mediates iron uptake in capsule cells of the developing kidney. Delivery to lysosomes by the cargo receptor NCOA4 for autophagic degradation and release or iron.</text>
</comment>
<evidence type="ECO:0000256" key="10">
    <source>
        <dbReference type="ARBA" id="ARBA00045578"/>
    </source>
</evidence>
<dbReference type="Pfam" id="PF00210">
    <property type="entry name" value="Ferritin"/>
    <property type="match status" value="1"/>
</dbReference>
<evidence type="ECO:0000313" key="15">
    <source>
        <dbReference type="Ensembl" id="ENSCHIP00010005031.1"/>
    </source>
</evidence>
<dbReference type="PROSITE" id="PS50905">
    <property type="entry name" value="FERRITIN_LIKE"/>
    <property type="match status" value="1"/>
</dbReference>
<keyword evidence="8" id="KW-0968">Cytoplasmic vesicle</keyword>
<evidence type="ECO:0000256" key="4">
    <source>
        <dbReference type="ARBA" id="ARBA00022490"/>
    </source>
</evidence>
<evidence type="ECO:0000256" key="1">
    <source>
        <dbReference type="ARBA" id="ARBA00004496"/>
    </source>
</evidence>
<comment type="subunit">
    <text evidence="11">Oligomer of 24 subunits. There are two types of subunits: L (light) chain and H (heavy) chain. The major chain can be light or heavy, depending on the species and tissue type. The functional molecule forms a roughly spherical shell with a diameter of 12 nm and contains a central cavity into which the insoluble mineral iron core is deposited. Interacts with NCOA4.</text>
</comment>
<evidence type="ECO:0000256" key="12">
    <source>
        <dbReference type="PIRSR" id="PIRSR601519-1"/>
    </source>
</evidence>
<comment type="subcellular location">
    <subcellularLocation>
        <location evidence="9">Autolysosome</location>
    </subcellularLocation>
    <subcellularLocation>
        <location evidence="1">Cytoplasm</location>
    </subcellularLocation>
</comment>
<dbReference type="InterPro" id="IPR014034">
    <property type="entry name" value="Ferritin_CS"/>
</dbReference>
<evidence type="ECO:0000256" key="3">
    <source>
        <dbReference type="ARBA" id="ARBA00022434"/>
    </source>
</evidence>
<accession>A0A8C2QSN5</accession>
<dbReference type="InterPro" id="IPR009040">
    <property type="entry name" value="Ferritin-like_diiron"/>
</dbReference>
<evidence type="ECO:0000256" key="2">
    <source>
        <dbReference type="ARBA" id="ARBA00007513"/>
    </source>
</evidence>
<dbReference type="PROSITE" id="PS00204">
    <property type="entry name" value="FERRITIN_2"/>
    <property type="match status" value="1"/>
</dbReference>
<dbReference type="PANTHER" id="PTHR11431:SF47">
    <property type="entry name" value="FERRITIN LIGHT CHAIN"/>
    <property type="match status" value="1"/>
</dbReference>
<evidence type="ECO:0000256" key="13">
    <source>
        <dbReference type="RuleBase" id="RU361145"/>
    </source>
</evidence>
<keyword evidence="6 12" id="KW-0408">Iron</keyword>
<dbReference type="InterPro" id="IPR009078">
    <property type="entry name" value="Ferritin-like_SF"/>
</dbReference>
<keyword evidence="7" id="KW-0458">Lysosome</keyword>
<dbReference type="GO" id="GO:0006879">
    <property type="term" value="P:intracellular iron ion homeostasis"/>
    <property type="evidence" value="ECO:0007669"/>
    <property type="project" value="UniProtKB-KW"/>
</dbReference>
<reference evidence="15" key="2">
    <citation type="submission" date="2025-08" db="UniProtKB">
        <authorList>
            <consortium name="Ensembl"/>
        </authorList>
    </citation>
    <scope>IDENTIFICATION</scope>
</reference>
<dbReference type="Ensembl" id="ENSCHIT00010006982.1">
    <property type="protein sequence ID" value="ENSCHIP00010005031.1"/>
    <property type="gene ID" value="ENSCHIG00010003595.1"/>
</dbReference>
<evidence type="ECO:0000259" key="14">
    <source>
        <dbReference type="PROSITE" id="PS50905"/>
    </source>
</evidence>
<evidence type="ECO:0000256" key="8">
    <source>
        <dbReference type="ARBA" id="ARBA00023329"/>
    </source>
</evidence>
<dbReference type="GO" id="GO:0006826">
    <property type="term" value="P:iron ion transport"/>
    <property type="evidence" value="ECO:0007669"/>
    <property type="project" value="InterPro"/>
</dbReference>
<dbReference type="InterPro" id="IPR008331">
    <property type="entry name" value="Ferritin_DPS_dom"/>
</dbReference>
<evidence type="ECO:0000256" key="9">
    <source>
        <dbReference type="ARBA" id="ARBA00044942"/>
    </source>
</evidence>
<feature type="binding site" evidence="12">
    <location>
        <position position="90"/>
    </location>
    <ligand>
        <name>Fe cation</name>
        <dbReference type="ChEBI" id="CHEBI:24875"/>
        <label>1</label>
    </ligand>
</feature>
<dbReference type="GO" id="GO:0031410">
    <property type="term" value="C:cytoplasmic vesicle"/>
    <property type="evidence" value="ECO:0007669"/>
    <property type="project" value="UniProtKB-KW"/>
</dbReference>